<evidence type="ECO:0000313" key="2">
    <source>
        <dbReference type="EMBL" id="PRW59364.1"/>
    </source>
</evidence>
<dbReference type="AlphaFoldDB" id="A0A2P6TZ74"/>
<keyword evidence="3" id="KW-1185">Reference proteome</keyword>
<dbReference type="EMBL" id="LHPG02000004">
    <property type="protein sequence ID" value="PRW59364.1"/>
    <property type="molecule type" value="Genomic_DNA"/>
</dbReference>
<organism evidence="2 3">
    <name type="scientific">Chlorella sorokiniana</name>
    <name type="common">Freshwater green alga</name>
    <dbReference type="NCBI Taxonomy" id="3076"/>
    <lineage>
        <taxon>Eukaryota</taxon>
        <taxon>Viridiplantae</taxon>
        <taxon>Chlorophyta</taxon>
        <taxon>core chlorophytes</taxon>
        <taxon>Trebouxiophyceae</taxon>
        <taxon>Chlorellales</taxon>
        <taxon>Chlorellaceae</taxon>
        <taxon>Chlorella clade</taxon>
        <taxon>Chlorella</taxon>
    </lineage>
</organism>
<proteinExistence type="predicted"/>
<sequence length="205" mass="21269">MQDDQEQPGGRQSARLRSKPAQKLWQAPKPAWGGARAGSGRPKGAKDKGSSRKKRNCNARTTQHLNLQHHASQAAAKGYQQRKAVLDAAQRARSKEALVQRLTELSQELRQHDPEVLLAALQQLRPVVEQAAAAERAGGSSAAALLEGGANAGSMAHGQQEQADPNLLGSASSTAAAAAVWAVAAAALAGNLACSPPSTAVQNVA</sequence>
<dbReference type="Proteomes" id="UP000239899">
    <property type="component" value="Unassembled WGS sequence"/>
</dbReference>
<protein>
    <submittedName>
        <fullName evidence="2">D-amino-acid oxidase</fullName>
    </submittedName>
</protein>
<evidence type="ECO:0000256" key="1">
    <source>
        <dbReference type="SAM" id="MobiDB-lite"/>
    </source>
</evidence>
<name>A0A2P6TZ74_CHLSO</name>
<comment type="caution">
    <text evidence="2">The sequence shown here is derived from an EMBL/GenBank/DDBJ whole genome shotgun (WGS) entry which is preliminary data.</text>
</comment>
<gene>
    <name evidence="2" type="ORF">C2E21_2284</name>
</gene>
<evidence type="ECO:0000313" key="3">
    <source>
        <dbReference type="Proteomes" id="UP000239899"/>
    </source>
</evidence>
<reference evidence="2 3" key="1">
    <citation type="journal article" date="2018" name="Plant J.">
        <title>Genome sequences of Chlorella sorokiniana UTEX 1602 and Micractinium conductrix SAG 241.80: implications to maltose excretion by a green alga.</title>
        <authorList>
            <person name="Arriola M.B."/>
            <person name="Velmurugan N."/>
            <person name="Zhang Y."/>
            <person name="Plunkett M.H."/>
            <person name="Hondzo H."/>
            <person name="Barney B.M."/>
        </authorList>
    </citation>
    <scope>NUCLEOTIDE SEQUENCE [LARGE SCALE GENOMIC DNA]</scope>
    <source>
        <strain evidence="3">UTEX 1602</strain>
    </source>
</reference>
<feature type="region of interest" description="Disordered" evidence="1">
    <location>
        <begin position="1"/>
        <end position="57"/>
    </location>
</feature>
<accession>A0A2P6TZ74</accession>